<keyword evidence="1" id="KW-0732">Signal</keyword>
<dbReference type="RefSeq" id="WP_106757012.1">
    <property type="nucleotide sequence ID" value="NZ_PXWF02000116.1"/>
</dbReference>
<feature type="signal peptide" evidence="1">
    <location>
        <begin position="1"/>
        <end position="26"/>
    </location>
</feature>
<name>A0A2U2HNJ4_9BURK</name>
<evidence type="ECO:0008006" key="4">
    <source>
        <dbReference type="Google" id="ProtNLM"/>
    </source>
</evidence>
<proteinExistence type="predicted"/>
<comment type="caution">
    <text evidence="2">The sequence shown here is derived from an EMBL/GenBank/DDBJ whole genome shotgun (WGS) entry which is preliminary data.</text>
</comment>
<gene>
    <name evidence="2" type="ORF">C7C56_008515</name>
</gene>
<accession>A0A2U2HNJ4</accession>
<dbReference type="Proteomes" id="UP000241421">
    <property type="component" value="Unassembled WGS sequence"/>
</dbReference>
<organism evidence="2 3">
    <name type="scientific">Massilia glaciei</name>
    <dbReference type="NCBI Taxonomy" id="1524097"/>
    <lineage>
        <taxon>Bacteria</taxon>
        <taxon>Pseudomonadati</taxon>
        <taxon>Pseudomonadota</taxon>
        <taxon>Betaproteobacteria</taxon>
        <taxon>Burkholderiales</taxon>
        <taxon>Oxalobacteraceae</taxon>
        <taxon>Telluria group</taxon>
        <taxon>Massilia</taxon>
    </lineage>
</organism>
<dbReference type="EMBL" id="PXWF02000116">
    <property type="protein sequence ID" value="PWF49081.1"/>
    <property type="molecule type" value="Genomic_DNA"/>
</dbReference>
<evidence type="ECO:0000256" key="1">
    <source>
        <dbReference type="SAM" id="SignalP"/>
    </source>
</evidence>
<protein>
    <recommendedName>
        <fullName evidence="4">Sel1 repeat family protein</fullName>
    </recommendedName>
</protein>
<evidence type="ECO:0000313" key="3">
    <source>
        <dbReference type="Proteomes" id="UP000241421"/>
    </source>
</evidence>
<evidence type="ECO:0000313" key="2">
    <source>
        <dbReference type="EMBL" id="PWF49081.1"/>
    </source>
</evidence>
<sequence length="324" mass="35082">MSDSRSAAARPAGLAMMLCLATGAAAQGVPRAIDSGELRAMAAAVQAAAKAEQWRAQRRGNDEGQRQRAGVRYGAASELGSAGDYAWVRRYENAAIGEVQKQAVRAGLAAAIRDGTLLAAYDRPAYAERNAAATWATRDPLQRWKTCEVAGALARAHVFGDFAGRGRRNPMHGAAIAQAGYAEQCGAAAYWYGRMIEAGDSAVPGFDKAVLFPLVTASPTPFALEQLMERIYGVAIINGVSAAYERMAELYRTRGPARFAGKKFTYRMSWLVSGKFHYWNDAPDHTRMYLMKVQYTKCLVADPANLTRARGLRGAYSDPATDLR</sequence>
<feature type="chain" id="PRO_5015433229" description="Sel1 repeat family protein" evidence="1">
    <location>
        <begin position="27"/>
        <end position="324"/>
    </location>
</feature>
<reference evidence="2 3" key="1">
    <citation type="submission" date="2018-04" db="EMBL/GenBank/DDBJ databases">
        <title>Massilia violaceinigra sp. nov., a novel purple-pigmented bacterium isolated from Tianshan glacier, Xinjiang, China.</title>
        <authorList>
            <person name="Wang H."/>
        </authorList>
    </citation>
    <scope>NUCLEOTIDE SEQUENCE [LARGE SCALE GENOMIC DNA]</scope>
    <source>
        <strain evidence="2 3">B448-2</strain>
    </source>
</reference>
<keyword evidence="3" id="KW-1185">Reference proteome</keyword>
<dbReference type="AlphaFoldDB" id="A0A2U2HNJ4"/>